<reference evidence="2 3" key="1">
    <citation type="submission" date="2022-12" db="EMBL/GenBank/DDBJ databases">
        <title>Genome Sequence of Deinococcus aquaticus Type Strain PB314.</title>
        <authorList>
            <person name="Albert C."/>
            <person name="Hill J."/>
            <person name="Boren L."/>
            <person name="Scholz-Ng S."/>
            <person name="Fatema N."/>
            <person name="Grosso R."/>
            <person name="Soboslay E."/>
            <person name="Tuohy J."/>
        </authorList>
    </citation>
    <scope>NUCLEOTIDE SEQUENCE [LARGE SCALE GENOMIC DNA]</scope>
    <source>
        <strain evidence="2 3">PB-314</strain>
    </source>
</reference>
<keyword evidence="1" id="KW-0472">Membrane</keyword>
<evidence type="ECO:0000313" key="3">
    <source>
        <dbReference type="Proteomes" id="UP001217044"/>
    </source>
</evidence>
<organism evidence="2 3">
    <name type="scientific">Deinococcus aquaticus</name>
    <dbReference type="NCBI Taxonomy" id="328692"/>
    <lineage>
        <taxon>Bacteria</taxon>
        <taxon>Thermotogati</taxon>
        <taxon>Deinococcota</taxon>
        <taxon>Deinococci</taxon>
        <taxon>Deinococcales</taxon>
        <taxon>Deinococcaceae</taxon>
        <taxon>Deinococcus</taxon>
    </lineage>
</organism>
<keyword evidence="1" id="KW-1133">Transmembrane helix</keyword>
<accession>A0ABY7UXH6</accession>
<protein>
    <submittedName>
        <fullName evidence="2">Uncharacterized protein</fullName>
    </submittedName>
</protein>
<dbReference type="RefSeq" id="WP_273987539.1">
    <property type="nucleotide sequence ID" value="NZ_BAABQT010000002.1"/>
</dbReference>
<keyword evidence="3" id="KW-1185">Reference proteome</keyword>
<feature type="transmembrane region" description="Helical" evidence="1">
    <location>
        <begin position="20"/>
        <end position="40"/>
    </location>
</feature>
<name>A0ABY7UXH6_9DEIO</name>
<proteinExistence type="predicted"/>
<sequence length="41" mass="4210">MTPGAGPRQEGTARPAPQQLLGVTLALLLLMLLGGTLARLL</sequence>
<evidence type="ECO:0000313" key="2">
    <source>
        <dbReference type="EMBL" id="WDA57603.1"/>
    </source>
</evidence>
<evidence type="ECO:0000256" key="1">
    <source>
        <dbReference type="SAM" id="Phobius"/>
    </source>
</evidence>
<dbReference type="EMBL" id="CP115165">
    <property type="protein sequence ID" value="WDA57603.1"/>
    <property type="molecule type" value="Genomic_DNA"/>
</dbReference>
<dbReference type="Proteomes" id="UP001217044">
    <property type="component" value="Chromosome"/>
</dbReference>
<keyword evidence="1" id="KW-0812">Transmembrane</keyword>
<gene>
    <name evidence="2" type="ORF">M8445_09530</name>
</gene>